<dbReference type="PANTHER" id="PTHR34861:SF10">
    <property type="entry name" value="CYCLASE"/>
    <property type="match status" value="1"/>
</dbReference>
<dbReference type="AlphaFoldDB" id="A0A7G9RLW8"/>
<dbReference type="EMBL" id="CP060714">
    <property type="protein sequence ID" value="QNN56593.1"/>
    <property type="molecule type" value="Genomic_DNA"/>
</dbReference>
<dbReference type="Gene3D" id="3.50.30.50">
    <property type="entry name" value="Putative cyclase"/>
    <property type="match status" value="1"/>
</dbReference>
<feature type="region of interest" description="Disordered" evidence="1">
    <location>
        <begin position="1"/>
        <end position="23"/>
    </location>
</feature>
<dbReference type="KEGG" id="drg:H9K76_19010"/>
<dbReference type="GO" id="GO:0019441">
    <property type="term" value="P:L-tryptophan catabolic process to kynurenine"/>
    <property type="evidence" value="ECO:0007669"/>
    <property type="project" value="InterPro"/>
</dbReference>
<name>A0A7G9RLW8_9BURK</name>
<dbReference type="GO" id="GO:0004061">
    <property type="term" value="F:arylformamidase activity"/>
    <property type="evidence" value="ECO:0007669"/>
    <property type="project" value="InterPro"/>
</dbReference>
<dbReference type="InterPro" id="IPR037175">
    <property type="entry name" value="KFase_sf"/>
</dbReference>
<evidence type="ECO:0000256" key="1">
    <source>
        <dbReference type="SAM" id="MobiDB-lite"/>
    </source>
</evidence>
<proteinExistence type="predicted"/>
<dbReference type="PANTHER" id="PTHR34861">
    <property type="match status" value="1"/>
</dbReference>
<dbReference type="RefSeq" id="WP_187596859.1">
    <property type="nucleotide sequence ID" value="NZ_CP060714.1"/>
</dbReference>
<dbReference type="Pfam" id="PF04199">
    <property type="entry name" value="Cyclase"/>
    <property type="match status" value="1"/>
</dbReference>
<evidence type="ECO:0000313" key="3">
    <source>
        <dbReference type="Proteomes" id="UP000515811"/>
    </source>
</evidence>
<dbReference type="InterPro" id="IPR007325">
    <property type="entry name" value="KFase/CYL"/>
</dbReference>
<keyword evidence="3" id="KW-1185">Reference proteome</keyword>
<gene>
    <name evidence="2" type="ORF">H9K76_19010</name>
</gene>
<dbReference type="Proteomes" id="UP000515811">
    <property type="component" value="Chromosome"/>
</dbReference>
<sequence>MTDRRAEAARGNPRWKQRPEGSTWGDFGVDDQLGRLNLLTAEKVRQGAAEVKQGLSFALSLPLDYPGGNALNPNRNPPVLRPLLRKGLVNFNCLLGDLEEGRTDVLSDDLAILHLQYSTQWDGLAHAGGMFDANGDGLPEAVYYNGFRAGREVVGPTDVSDCGVPAAPGAARSTSSAGPLGIEAMASTGVQGRGVMIDLRAHLGDERVVVGYDTLMRVMESDHVAVEVGDIVCLHTGFAQRVLDMRKQPDPAVLGAACAVLDGRDAKLLNWITDSQLAAIAADNYAVEGFPARQGPACCAALPLHEHCLFKLGVHLGELWHLTPLAAWLREHGRNRFLLTAPPLNLPGAIASPLTPVATV</sequence>
<accession>A0A7G9RLW8</accession>
<protein>
    <submittedName>
        <fullName evidence="2">Cyclase family protein</fullName>
    </submittedName>
</protein>
<dbReference type="SUPFAM" id="SSF102198">
    <property type="entry name" value="Putative cyclase"/>
    <property type="match status" value="1"/>
</dbReference>
<evidence type="ECO:0000313" key="2">
    <source>
        <dbReference type="EMBL" id="QNN56593.1"/>
    </source>
</evidence>
<organism evidence="2 3">
    <name type="scientific">Diaphorobacter ruginosibacter</name>
    <dbReference type="NCBI Taxonomy" id="1715720"/>
    <lineage>
        <taxon>Bacteria</taxon>
        <taxon>Pseudomonadati</taxon>
        <taxon>Pseudomonadota</taxon>
        <taxon>Betaproteobacteria</taxon>
        <taxon>Burkholderiales</taxon>
        <taxon>Comamonadaceae</taxon>
        <taxon>Diaphorobacter</taxon>
    </lineage>
</organism>
<reference evidence="2 3" key="1">
    <citation type="submission" date="2020-08" db="EMBL/GenBank/DDBJ databases">
        <title>Genome sequence of Diaphorobacter ruginosibacter DSM 27467T.</title>
        <authorList>
            <person name="Hyun D.-W."/>
            <person name="Bae J.-W."/>
        </authorList>
    </citation>
    <scope>NUCLEOTIDE SEQUENCE [LARGE SCALE GENOMIC DNA]</scope>
    <source>
        <strain evidence="2 3">DSM 27467</strain>
    </source>
</reference>